<evidence type="ECO:0000256" key="5">
    <source>
        <dbReference type="ARBA" id="ARBA00023242"/>
    </source>
</evidence>
<proteinExistence type="evidence at transcript level"/>
<dbReference type="GO" id="GO:0000977">
    <property type="term" value="F:RNA polymerase II transcription regulatory region sequence-specific DNA binding"/>
    <property type="evidence" value="ECO:0007669"/>
    <property type="project" value="InterPro"/>
</dbReference>
<dbReference type="PRINTS" id="PR00404">
    <property type="entry name" value="MADSDOMAIN"/>
</dbReference>
<name>A0A7G9INL2_LITCN</name>
<feature type="coiled-coil region" evidence="6">
    <location>
        <begin position="97"/>
        <end position="191"/>
    </location>
</feature>
<dbReference type="GO" id="GO:0045944">
    <property type="term" value="P:positive regulation of transcription by RNA polymerase II"/>
    <property type="evidence" value="ECO:0007669"/>
    <property type="project" value="InterPro"/>
</dbReference>
<dbReference type="AlphaFoldDB" id="A0A7G9INL2"/>
<evidence type="ECO:0000313" key="9">
    <source>
        <dbReference type="EMBL" id="QNM36894.1"/>
    </source>
</evidence>
<dbReference type="GO" id="GO:0046983">
    <property type="term" value="F:protein dimerization activity"/>
    <property type="evidence" value="ECO:0007669"/>
    <property type="project" value="InterPro"/>
</dbReference>
<comment type="subcellular location">
    <subcellularLocation>
        <location evidence="1">Nucleus</location>
    </subcellularLocation>
</comment>
<gene>
    <name evidence="9" type="primary">AP1-2</name>
</gene>
<evidence type="ECO:0000256" key="1">
    <source>
        <dbReference type="ARBA" id="ARBA00004123"/>
    </source>
</evidence>
<dbReference type="PROSITE" id="PS50066">
    <property type="entry name" value="MADS_BOX_2"/>
    <property type="match status" value="1"/>
</dbReference>
<evidence type="ECO:0000256" key="3">
    <source>
        <dbReference type="ARBA" id="ARBA00023125"/>
    </source>
</evidence>
<evidence type="ECO:0000256" key="6">
    <source>
        <dbReference type="SAM" id="Coils"/>
    </source>
</evidence>
<organism evidence="9">
    <name type="scientific">Litchi chinensis</name>
    <name type="common">Lychee</name>
    <dbReference type="NCBI Taxonomy" id="151069"/>
    <lineage>
        <taxon>Eukaryota</taxon>
        <taxon>Viridiplantae</taxon>
        <taxon>Streptophyta</taxon>
        <taxon>Embryophyta</taxon>
        <taxon>Tracheophyta</taxon>
        <taxon>Spermatophyta</taxon>
        <taxon>Magnoliopsida</taxon>
        <taxon>eudicotyledons</taxon>
        <taxon>Gunneridae</taxon>
        <taxon>Pentapetalae</taxon>
        <taxon>rosids</taxon>
        <taxon>malvids</taxon>
        <taxon>Sapindales</taxon>
        <taxon>Sapindaceae</taxon>
        <taxon>Litchi</taxon>
    </lineage>
</organism>
<keyword evidence="3" id="KW-0238">DNA-binding</keyword>
<keyword evidence="2" id="KW-0805">Transcription regulation</keyword>
<evidence type="ECO:0000259" key="7">
    <source>
        <dbReference type="PROSITE" id="PS50066"/>
    </source>
</evidence>
<dbReference type="EMBL" id="MN714874">
    <property type="protein sequence ID" value="QNM36894.1"/>
    <property type="molecule type" value="mRNA"/>
</dbReference>
<keyword evidence="4" id="KW-0804">Transcription</keyword>
<keyword evidence="5" id="KW-0539">Nucleus</keyword>
<keyword evidence="6" id="KW-0175">Coiled coil</keyword>
<dbReference type="SUPFAM" id="SSF55455">
    <property type="entry name" value="SRF-like"/>
    <property type="match status" value="1"/>
</dbReference>
<dbReference type="SMART" id="SM00432">
    <property type="entry name" value="MADS"/>
    <property type="match status" value="1"/>
</dbReference>
<reference evidence="9" key="1">
    <citation type="submission" date="2019-11" db="EMBL/GenBank/DDBJ databases">
        <authorList>
            <person name="Xiao Q."/>
            <person name="Shen J."/>
            <person name="Chen H."/>
        </authorList>
    </citation>
    <scope>NUCLEOTIDE SEQUENCE</scope>
</reference>
<dbReference type="GO" id="GO:0005634">
    <property type="term" value="C:nucleus"/>
    <property type="evidence" value="ECO:0007669"/>
    <property type="project" value="UniProtKB-SubCell"/>
</dbReference>
<dbReference type="FunFam" id="3.40.1810.10:FF:000003">
    <property type="entry name" value="MADS-box transcription factor MADS-MC"/>
    <property type="match status" value="1"/>
</dbReference>
<dbReference type="Pfam" id="PF01486">
    <property type="entry name" value="K-box"/>
    <property type="match status" value="1"/>
</dbReference>
<dbReference type="InterPro" id="IPR002487">
    <property type="entry name" value="TF_Kbox"/>
</dbReference>
<dbReference type="Gene3D" id="3.40.1810.10">
    <property type="entry name" value="Transcription factor, MADS-box"/>
    <property type="match status" value="1"/>
</dbReference>
<dbReference type="Pfam" id="PF00319">
    <property type="entry name" value="SRF-TF"/>
    <property type="match status" value="1"/>
</dbReference>
<dbReference type="PROSITE" id="PS00350">
    <property type="entry name" value="MADS_BOX_1"/>
    <property type="match status" value="1"/>
</dbReference>
<protein>
    <submittedName>
        <fullName evidence="9">APETALA1-2</fullName>
    </submittedName>
</protein>
<dbReference type="PROSITE" id="PS51297">
    <property type="entry name" value="K_BOX"/>
    <property type="match status" value="1"/>
</dbReference>
<evidence type="ECO:0000256" key="2">
    <source>
        <dbReference type="ARBA" id="ARBA00023015"/>
    </source>
</evidence>
<evidence type="ECO:0000256" key="4">
    <source>
        <dbReference type="ARBA" id="ARBA00023163"/>
    </source>
</evidence>
<dbReference type="PANTHER" id="PTHR48019">
    <property type="entry name" value="SERUM RESPONSE FACTOR HOMOLOG"/>
    <property type="match status" value="1"/>
</dbReference>
<dbReference type="InterPro" id="IPR050142">
    <property type="entry name" value="MADS-box/MEF2_TF"/>
</dbReference>
<feature type="domain" description="K-box" evidence="8">
    <location>
        <begin position="90"/>
        <end position="180"/>
    </location>
</feature>
<dbReference type="InterPro" id="IPR002100">
    <property type="entry name" value="TF_MADSbox"/>
</dbReference>
<dbReference type="CDD" id="cd00265">
    <property type="entry name" value="MADS_MEF2_like"/>
    <property type="match status" value="1"/>
</dbReference>
<feature type="domain" description="MADS-box" evidence="7">
    <location>
        <begin position="1"/>
        <end position="61"/>
    </location>
</feature>
<dbReference type="GO" id="GO:0003700">
    <property type="term" value="F:DNA-binding transcription factor activity"/>
    <property type="evidence" value="ECO:0007669"/>
    <property type="project" value="InterPro"/>
</dbReference>
<dbReference type="InterPro" id="IPR033896">
    <property type="entry name" value="MEF2-like_N"/>
</dbReference>
<sequence>MGRGRVQLKRIENKISRQVTFSKRRAGLLKKAHEISVLCEADVGLIVFSTKGKLFEYSSDSSMEGVLERYERHKSAEQRQQLTVTGSALQKNWSLECPKLKNRIEVLQRNLRHYTGEDLDPLSLRELQNLEQQIDTSLKRVRSRKNQLIHDFISELHKKEKALQEQNKMLVKKLEEKEKTLTEQTQMEQQNLGQNSLSLMPPPPPLLALPSLTIGGTLQARVAMQDGPETQRQPNVSTNMPSWMLQHVEERFKQASAARNNC</sequence>
<evidence type="ECO:0000259" key="8">
    <source>
        <dbReference type="PROSITE" id="PS51297"/>
    </source>
</evidence>
<accession>A0A7G9INL2</accession>
<dbReference type="InterPro" id="IPR036879">
    <property type="entry name" value="TF_MADSbox_sf"/>
</dbReference>